<evidence type="ECO:0000313" key="2">
    <source>
        <dbReference type="EMBL" id="KAB5511226.1"/>
    </source>
</evidence>
<accession>A0A5N5IXQ9</accession>
<organism evidence="2 3">
    <name type="scientific">Salix brachista</name>
    <dbReference type="NCBI Taxonomy" id="2182728"/>
    <lineage>
        <taxon>Eukaryota</taxon>
        <taxon>Viridiplantae</taxon>
        <taxon>Streptophyta</taxon>
        <taxon>Embryophyta</taxon>
        <taxon>Tracheophyta</taxon>
        <taxon>Spermatophyta</taxon>
        <taxon>Magnoliopsida</taxon>
        <taxon>eudicotyledons</taxon>
        <taxon>Gunneridae</taxon>
        <taxon>Pentapetalae</taxon>
        <taxon>rosids</taxon>
        <taxon>fabids</taxon>
        <taxon>Malpighiales</taxon>
        <taxon>Salicaceae</taxon>
        <taxon>Saliceae</taxon>
        <taxon>Salix</taxon>
    </lineage>
</organism>
<sequence length="214" mass="23827">MNCWYQSYILSLWTEEKSASFKYTTWILAIQWSWTLMSIRMNHPFHGGKSLPARQEDSKLQILSRMNAGGMLNTCKSDGKWCFQWRTATLGLRHGPDSYGRQQWGIFRNGRKLDGAMPRGAAVIQRMQALSGMIGRKASVGGFLSPPSNPRAQPWTGGGNCQAGVRHTAVNSFPGLVHTARHTMGAGHARSRYLNRKGGDAEGRASDWSEVVTR</sequence>
<feature type="compositionally biased region" description="Basic and acidic residues" evidence="1">
    <location>
        <begin position="197"/>
        <end position="214"/>
    </location>
</feature>
<evidence type="ECO:0000256" key="1">
    <source>
        <dbReference type="SAM" id="MobiDB-lite"/>
    </source>
</evidence>
<name>A0A5N5IXQ9_9ROSI</name>
<protein>
    <submittedName>
        <fullName evidence="2">Uncharacterized protein</fullName>
    </submittedName>
</protein>
<comment type="caution">
    <text evidence="2">The sequence shown here is derived from an EMBL/GenBank/DDBJ whole genome shotgun (WGS) entry which is preliminary data.</text>
</comment>
<dbReference type="Proteomes" id="UP000326939">
    <property type="component" value="Chloroplast Pltd"/>
</dbReference>
<keyword evidence="3" id="KW-1185">Reference proteome</keyword>
<evidence type="ECO:0000313" key="3">
    <source>
        <dbReference type="Proteomes" id="UP000326939"/>
    </source>
</evidence>
<keyword evidence="2" id="KW-0934">Plastid</keyword>
<dbReference type="EMBL" id="VDCV01000021">
    <property type="protein sequence ID" value="KAB5511226.1"/>
    <property type="molecule type" value="Genomic_DNA"/>
</dbReference>
<proteinExistence type="predicted"/>
<geneLocation type="chloroplast" evidence="2"/>
<gene>
    <name evidence="2" type="ORF">DKX38_030151</name>
</gene>
<dbReference type="AlphaFoldDB" id="A0A5N5IXQ9"/>
<reference evidence="3" key="1">
    <citation type="journal article" date="2019" name="Gigascience">
        <title>De novo genome assembly of the endangered Acer yangbiense, a plant species with extremely small populations endemic to Yunnan Province, China.</title>
        <authorList>
            <person name="Yang J."/>
            <person name="Wariss H.M."/>
            <person name="Tao L."/>
            <person name="Zhang R."/>
            <person name="Yun Q."/>
            <person name="Hollingsworth P."/>
            <person name="Dao Z."/>
            <person name="Luo G."/>
            <person name="Guo H."/>
            <person name="Ma Y."/>
            <person name="Sun W."/>
        </authorList>
    </citation>
    <scope>NUCLEOTIDE SEQUENCE [LARGE SCALE GENOMIC DNA]</scope>
    <source>
        <strain evidence="3">cv. br00</strain>
    </source>
</reference>
<keyword evidence="2" id="KW-0150">Chloroplast</keyword>
<feature type="region of interest" description="Disordered" evidence="1">
    <location>
        <begin position="193"/>
        <end position="214"/>
    </location>
</feature>